<evidence type="ECO:0000313" key="2">
    <source>
        <dbReference type="EMBL" id="RHN78615.1"/>
    </source>
</evidence>
<evidence type="ECO:0000313" key="4">
    <source>
        <dbReference type="Proteomes" id="UP000002051"/>
    </source>
</evidence>
<dbReference type="EnsemblPlants" id="AES60323">
    <property type="protein sequence ID" value="AES60323"/>
    <property type="gene ID" value="MTR_1g043610"/>
</dbReference>
<dbReference type="Proteomes" id="UP000265566">
    <property type="component" value="Chromosome 1"/>
</dbReference>
<dbReference type="Gramene" id="rna2241">
    <property type="protein sequence ID" value="RHN78615.1"/>
    <property type="gene ID" value="gene2241"/>
</dbReference>
<evidence type="ECO:0000313" key="1">
    <source>
        <dbReference type="EMBL" id="AES60323.1"/>
    </source>
</evidence>
<evidence type="ECO:0000313" key="5">
    <source>
        <dbReference type="Proteomes" id="UP000265566"/>
    </source>
</evidence>
<reference evidence="1 4" key="1">
    <citation type="journal article" date="2011" name="Nature">
        <title>The Medicago genome provides insight into the evolution of rhizobial symbioses.</title>
        <authorList>
            <person name="Young N.D."/>
            <person name="Debelle F."/>
            <person name="Oldroyd G.E."/>
            <person name="Geurts R."/>
            <person name="Cannon S.B."/>
            <person name="Udvardi M.K."/>
            <person name="Benedito V.A."/>
            <person name="Mayer K.F."/>
            <person name="Gouzy J."/>
            <person name="Schoof H."/>
            <person name="Van de Peer Y."/>
            <person name="Proost S."/>
            <person name="Cook D.R."/>
            <person name="Meyers B.C."/>
            <person name="Spannagl M."/>
            <person name="Cheung F."/>
            <person name="De Mita S."/>
            <person name="Krishnakumar V."/>
            <person name="Gundlach H."/>
            <person name="Zhou S."/>
            <person name="Mudge J."/>
            <person name="Bharti A.K."/>
            <person name="Murray J.D."/>
            <person name="Naoumkina M.A."/>
            <person name="Rosen B."/>
            <person name="Silverstein K.A."/>
            <person name="Tang H."/>
            <person name="Rombauts S."/>
            <person name="Zhao P.X."/>
            <person name="Zhou P."/>
            <person name="Barbe V."/>
            <person name="Bardou P."/>
            <person name="Bechner M."/>
            <person name="Bellec A."/>
            <person name="Berger A."/>
            <person name="Berges H."/>
            <person name="Bidwell S."/>
            <person name="Bisseling T."/>
            <person name="Choisne N."/>
            <person name="Couloux A."/>
            <person name="Denny R."/>
            <person name="Deshpande S."/>
            <person name="Dai X."/>
            <person name="Doyle J.J."/>
            <person name="Dudez A.M."/>
            <person name="Farmer A.D."/>
            <person name="Fouteau S."/>
            <person name="Franken C."/>
            <person name="Gibelin C."/>
            <person name="Gish J."/>
            <person name="Goldstein S."/>
            <person name="Gonzalez A.J."/>
            <person name="Green P.J."/>
            <person name="Hallab A."/>
            <person name="Hartog M."/>
            <person name="Hua A."/>
            <person name="Humphray S.J."/>
            <person name="Jeong D.H."/>
            <person name="Jing Y."/>
            <person name="Jocker A."/>
            <person name="Kenton S.M."/>
            <person name="Kim D.J."/>
            <person name="Klee K."/>
            <person name="Lai H."/>
            <person name="Lang C."/>
            <person name="Lin S."/>
            <person name="Macmil S.L."/>
            <person name="Magdelenat G."/>
            <person name="Matthews L."/>
            <person name="McCorrison J."/>
            <person name="Monaghan E.L."/>
            <person name="Mun J.H."/>
            <person name="Najar F.Z."/>
            <person name="Nicholson C."/>
            <person name="Noirot C."/>
            <person name="O'Bleness M."/>
            <person name="Paule C.R."/>
            <person name="Poulain J."/>
            <person name="Prion F."/>
            <person name="Qin B."/>
            <person name="Qu C."/>
            <person name="Retzel E.F."/>
            <person name="Riddle C."/>
            <person name="Sallet E."/>
            <person name="Samain S."/>
            <person name="Samson N."/>
            <person name="Sanders I."/>
            <person name="Saurat O."/>
            <person name="Scarpelli C."/>
            <person name="Schiex T."/>
            <person name="Segurens B."/>
            <person name="Severin A.J."/>
            <person name="Sherrier D.J."/>
            <person name="Shi R."/>
            <person name="Sims S."/>
            <person name="Singer S.R."/>
            <person name="Sinharoy S."/>
            <person name="Sterck L."/>
            <person name="Viollet A."/>
            <person name="Wang B.B."/>
            <person name="Wang K."/>
            <person name="Wang M."/>
            <person name="Wang X."/>
            <person name="Warfsmann J."/>
            <person name="Weissenbach J."/>
            <person name="White D.D."/>
            <person name="White J.D."/>
            <person name="Wiley G.B."/>
            <person name="Wincker P."/>
            <person name="Xing Y."/>
            <person name="Yang L."/>
            <person name="Yao Z."/>
            <person name="Ying F."/>
            <person name="Zhai J."/>
            <person name="Zhou L."/>
            <person name="Zuber A."/>
            <person name="Denarie J."/>
            <person name="Dixon R.A."/>
            <person name="May G.D."/>
            <person name="Schwartz D.C."/>
            <person name="Rogers J."/>
            <person name="Quetier F."/>
            <person name="Town C.D."/>
            <person name="Roe B.A."/>
        </authorList>
    </citation>
    <scope>NUCLEOTIDE SEQUENCE [LARGE SCALE GENOMIC DNA]</scope>
    <source>
        <strain evidence="1">A17</strain>
        <strain evidence="3 4">cv. Jemalong A17</strain>
    </source>
</reference>
<dbReference type="AlphaFoldDB" id="G7I5G3"/>
<reference evidence="3" key="3">
    <citation type="submission" date="2015-04" db="UniProtKB">
        <authorList>
            <consortium name="EnsemblPlants"/>
        </authorList>
    </citation>
    <scope>IDENTIFICATION</scope>
    <source>
        <strain evidence="3">cv. Jemalong A17</strain>
    </source>
</reference>
<proteinExistence type="predicted"/>
<reference evidence="1 4" key="2">
    <citation type="journal article" date="2014" name="BMC Genomics">
        <title>An improved genome release (version Mt4.0) for the model legume Medicago truncatula.</title>
        <authorList>
            <person name="Tang H."/>
            <person name="Krishnakumar V."/>
            <person name="Bidwell S."/>
            <person name="Rosen B."/>
            <person name="Chan A."/>
            <person name="Zhou S."/>
            <person name="Gentzbittel L."/>
            <person name="Childs K.L."/>
            <person name="Yandell M."/>
            <person name="Gundlach H."/>
            <person name="Mayer K.F."/>
            <person name="Schwartz D.C."/>
            <person name="Town C.D."/>
        </authorList>
    </citation>
    <scope>GENOME REANNOTATION</scope>
    <source>
        <strain evidence="3 4">cv. Jemalong A17</strain>
    </source>
</reference>
<sequence>MIRQVFRLRMNLEKFKDGFLGEKCQIPESTQFLVRQGEQLTRQGDCFFPELAIASKGSRLASPCETEHLVRLNVTFVARVDVS</sequence>
<protein>
    <submittedName>
        <fullName evidence="1 3">Uncharacterized protein</fullName>
    </submittedName>
</protein>
<keyword evidence="4" id="KW-1185">Reference proteome</keyword>
<name>G7I5G3_MEDTR</name>
<accession>G7I5G3</accession>
<dbReference type="EMBL" id="PSQE01000001">
    <property type="protein sequence ID" value="RHN78615.1"/>
    <property type="molecule type" value="Genomic_DNA"/>
</dbReference>
<dbReference type="EMBL" id="CM001217">
    <property type="protein sequence ID" value="AES60323.1"/>
    <property type="molecule type" value="Genomic_DNA"/>
</dbReference>
<organism evidence="1 4">
    <name type="scientific">Medicago truncatula</name>
    <name type="common">Barrel medic</name>
    <name type="synonym">Medicago tribuloides</name>
    <dbReference type="NCBI Taxonomy" id="3880"/>
    <lineage>
        <taxon>Eukaryota</taxon>
        <taxon>Viridiplantae</taxon>
        <taxon>Streptophyta</taxon>
        <taxon>Embryophyta</taxon>
        <taxon>Tracheophyta</taxon>
        <taxon>Spermatophyta</taxon>
        <taxon>Magnoliopsida</taxon>
        <taxon>eudicotyledons</taxon>
        <taxon>Gunneridae</taxon>
        <taxon>Pentapetalae</taxon>
        <taxon>rosids</taxon>
        <taxon>fabids</taxon>
        <taxon>Fabales</taxon>
        <taxon>Fabaceae</taxon>
        <taxon>Papilionoideae</taxon>
        <taxon>50 kb inversion clade</taxon>
        <taxon>NPAAA clade</taxon>
        <taxon>Hologalegina</taxon>
        <taxon>IRL clade</taxon>
        <taxon>Trifolieae</taxon>
        <taxon>Medicago</taxon>
    </lineage>
</organism>
<dbReference type="PaxDb" id="3880-AES60323"/>
<dbReference type="HOGENOM" id="CLU_177276_0_0_1"/>
<reference evidence="2" key="5">
    <citation type="journal article" date="2018" name="Nat. Plants">
        <title>Whole-genome landscape of Medicago truncatula symbiotic genes.</title>
        <authorList>
            <person name="Pecrix Y."/>
            <person name="Gamas P."/>
            <person name="Carrere S."/>
        </authorList>
    </citation>
    <scope>NUCLEOTIDE SEQUENCE</scope>
    <source>
        <tissue evidence="2">Leaves</tissue>
    </source>
</reference>
<evidence type="ECO:0000313" key="3">
    <source>
        <dbReference type="EnsemblPlants" id="AES60323"/>
    </source>
</evidence>
<reference evidence="5" key="4">
    <citation type="journal article" date="2018" name="Nat. Plants">
        <title>Whole-genome landscape of Medicago truncatula symbiotic genes.</title>
        <authorList>
            <person name="Pecrix Y."/>
            <person name="Staton S.E."/>
            <person name="Sallet E."/>
            <person name="Lelandais-Briere C."/>
            <person name="Moreau S."/>
            <person name="Carrere S."/>
            <person name="Blein T."/>
            <person name="Jardinaud M.F."/>
            <person name="Latrasse D."/>
            <person name="Zouine M."/>
            <person name="Zahm M."/>
            <person name="Kreplak J."/>
            <person name="Mayjonade B."/>
            <person name="Satge C."/>
            <person name="Perez M."/>
            <person name="Cauet S."/>
            <person name="Marande W."/>
            <person name="Chantry-Darmon C."/>
            <person name="Lopez-Roques C."/>
            <person name="Bouchez O."/>
            <person name="Berard A."/>
            <person name="Debelle F."/>
            <person name="Munos S."/>
            <person name="Bendahmane A."/>
            <person name="Berges H."/>
            <person name="Niebel A."/>
            <person name="Buitink J."/>
            <person name="Frugier F."/>
            <person name="Benhamed M."/>
            <person name="Crespi M."/>
            <person name="Gouzy J."/>
            <person name="Gamas P."/>
        </authorList>
    </citation>
    <scope>NUCLEOTIDE SEQUENCE [LARGE SCALE GENOMIC DNA]</scope>
    <source>
        <strain evidence="5">cv. Jemalong A17</strain>
    </source>
</reference>
<dbReference type="Proteomes" id="UP000002051">
    <property type="component" value="Unassembled WGS sequence"/>
</dbReference>
<gene>
    <name evidence="1" type="ordered locus">MTR_1g043610</name>
    <name evidence="2" type="ORF">MtrunA17_Chr1g0167861</name>
</gene>